<dbReference type="Gene3D" id="3.40.50.1820">
    <property type="entry name" value="alpha/beta hydrolase"/>
    <property type="match status" value="1"/>
</dbReference>
<dbReference type="SUPFAM" id="SSF53474">
    <property type="entry name" value="alpha/beta-Hydrolases"/>
    <property type="match status" value="1"/>
</dbReference>
<evidence type="ECO:0000313" key="3">
    <source>
        <dbReference type="Proteomes" id="UP000242188"/>
    </source>
</evidence>
<dbReference type="InterPro" id="IPR029058">
    <property type="entry name" value="AB_hydrolase_fold"/>
</dbReference>
<accession>A0A210PKT5</accession>
<keyword evidence="1" id="KW-0472">Membrane</keyword>
<gene>
    <name evidence="2" type="ORF">KP79_PYT09792</name>
</gene>
<sequence length="545" mass="61777">MTHTDETMGILEPQYTKWRHWKMYFILGVLVAMVTFLVVLLGITAGLNLDDISDTSNYNKNNVIQLKDILPNSFFIMFNIEIENSSDFEVRDKITVKWETESSMIRYQQEIEVLMLNQSVVTTVSILDERAVVSYSLENQKSWKCAEDIKLFDWFSILQLLMISVEANYSENNCPGRIWTIPYKGKRVSICINGFRIVYVRYGNQVAISKDWKVPSPSSIVLHMEAPTCTVKYSGVHTFKHEQIATDSTRNQSINGNNFENDVVVSRNDKPICLFIHGLGNQNPKTGFKTLTRMDYWGHIENNTPQCAAHRFIQFNTVDNGWDSTELHQMFCEFATGLKFGGNISNKILFSHSMGNNIVAAALHSKICTLDKTSSKWFSVSAPWRGCMVADRLQKFCSSQLKDKDGNVSPHIISRIFRHTKFCSDNGNTSAGYTTLGTAYKSKTGISNTDLVAVARRLVDGALCGTSPWGIGLNLRYSGTMKFIQVFSKMKTPNDGIVALNSCSIFGEKFKNSYKSKFYKMSVNHVESSTKFGCSKDLCSWYRYL</sequence>
<evidence type="ECO:0000313" key="2">
    <source>
        <dbReference type="EMBL" id="OWF37101.1"/>
    </source>
</evidence>
<reference evidence="2 3" key="1">
    <citation type="journal article" date="2017" name="Nat. Ecol. Evol.">
        <title>Scallop genome provides insights into evolution of bilaterian karyotype and development.</title>
        <authorList>
            <person name="Wang S."/>
            <person name="Zhang J."/>
            <person name="Jiao W."/>
            <person name="Li J."/>
            <person name="Xun X."/>
            <person name="Sun Y."/>
            <person name="Guo X."/>
            <person name="Huan P."/>
            <person name="Dong B."/>
            <person name="Zhang L."/>
            <person name="Hu X."/>
            <person name="Sun X."/>
            <person name="Wang J."/>
            <person name="Zhao C."/>
            <person name="Wang Y."/>
            <person name="Wang D."/>
            <person name="Huang X."/>
            <person name="Wang R."/>
            <person name="Lv J."/>
            <person name="Li Y."/>
            <person name="Zhang Z."/>
            <person name="Liu B."/>
            <person name="Lu W."/>
            <person name="Hui Y."/>
            <person name="Liang J."/>
            <person name="Zhou Z."/>
            <person name="Hou R."/>
            <person name="Li X."/>
            <person name="Liu Y."/>
            <person name="Li H."/>
            <person name="Ning X."/>
            <person name="Lin Y."/>
            <person name="Zhao L."/>
            <person name="Xing Q."/>
            <person name="Dou J."/>
            <person name="Li Y."/>
            <person name="Mao J."/>
            <person name="Guo H."/>
            <person name="Dou H."/>
            <person name="Li T."/>
            <person name="Mu C."/>
            <person name="Jiang W."/>
            <person name="Fu Q."/>
            <person name="Fu X."/>
            <person name="Miao Y."/>
            <person name="Liu J."/>
            <person name="Yu Q."/>
            <person name="Li R."/>
            <person name="Liao H."/>
            <person name="Li X."/>
            <person name="Kong Y."/>
            <person name="Jiang Z."/>
            <person name="Chourrout D."/>
            <person name="Li R."/>
            <person name="Bao Z."/>
        </authorList>
    </citation>
    <scope>NUCLEOTIDE SEQUENCE [LARGE SCALE GENOMIC DNA]</scope>
    <source>
        <strain evidence="2 3">PY_sf001</strain>
    </source>
</reference>
<feature type="transmembrane region" description="Helical" evidence="1">
    <location>
        <begin position="24"/>
        <end position="47"/>
    </location>
</feature>
<protein>
    <submittedName>
        <fullName evidence="2">Uncharacterized protein</fullName>
    </submittedName>
</protein>
<proteinExistence type="predicted"/>
<keyword evidence="3" id="KW-1185">Reference proteome</keyword>
<evidence type="ECO:0000256" key="1">
    <source>
        <dbReference type="SAM" id="Phobius"/>
    </source>
</evidence>
<comment type="caution">
    <text evidence="2">The sequence shown here is derived from an EMBL/GenBank/DDBJ whole genome shotgun (WGS) entry which is preliminary data.</text>
</comment>
<keyword evidence="1" id="KW-0812">Transmembrane</keyword>
<dbReference type="EMBL" id="NEDP02005595">
    <property type="protein sequence ID" value="OWF37101.1"/>
    <property type="molecule type" value="Genomic_DNA"/>
</dbReference>
<keyword evidence="1" id="KW-1133">Transmembrane helix</keyword>
<dbReference type="Proteomes" id="UP000242188">
    <property type="component" value="Unassembled WGS sequence"/>
</dbReference>
<name>A0A210PKT5_MIZYE</name>
<dbReference type="OrthoDB" id="155775at2759"/>
<dbReference type="AlphaFoldDB" id="A0A210PKT5"/>
<organism evidence="2 3">
    <name type="scientific">Mizuhopecten yessoensis</name>
    <name type="common">Japanese scallop</name>
    <name type="synonym">Patinopecten yessoensis</name>
    <dbReference type="NCBI Taxonomy" id="6573"/>
    <lineage>
        <taxon>Eukaryota</taxon>
        <taxon>Metazoa</taxon>
        <taxon>Spiralia</taxon>
        <taxon>Lophotrochozoa</taxon>
        <taxon>Mollusca</taxon>
        <taxon>Bivalvia</taxon>
        <taxon>Autobranchia</taxon>
        <taxon>Pteriomorphia</taxon>
        <taxon>Pectinida</taxon>
        <taxon>Pectinoidea</taxon>
        <taxon>Pectinidae</taxon>
        <taxon>Mizuhopecten</taxon>
    </lineage>
</organism>